<gene>
    <name evidence="1" type="ORF">EJ05DRAFT_480679</name>
</gene>
<dbReference type="GeneID" id="54485963"/>
<protein>
    <submittedName>
        <fullName evidence="1">Uncharacterized protein</fullName>
    </submittedName>
</protein>
<dbReference type="EMBL" id="ML996586">
    <property type="protein sequence ID" value="KAF2753174.1"/>
    <property type="molecule type" value="Genomic_DNA"/>
</dbReference>
<dbReference type="Proteomes" id="UP000799437">
    <property type="component" value="Unassembled WGS sequence"/>
</dbReference>
<evidence type="ECO:0000313" key="1">
    <source>
        <dbReference type="EMBL" id="KAF2753174.1"/>
    </source>
</evidence>
<name>A0A6A6VTW6_9PEZI</name>
<dbReference type="OrthoDB" id="3068835at2759"/>
<sequence>MAPNVATQTPLPFVRAYSYVLRNHDVHETDFLRLIDQLSIVQATHPPSQMAEEGVIALGMPYHWAQFAGLGSQIGTEIGDTALLTVRGRRFVDHVNKSFLRPRGLQMRILTDDDIVSIIGVPAERDPLS</sequence>
<evidence type="ECO:0000313" key="2">
    <source>
        <dbReference type="Proteomes" id="UP000799437"/>
    </source>
</evidence>
<reference evidence="1" key="1">
    <citation type="journal article" date="2020" name="Stud. Mycol.">
        <title>101 Dothideomycetes genomes: a test case for predicting lifestyles and emergence of pathogens.</title>
        <authorList>
            <person name="Haridas S."/>
            <person name="Albert R."/>
            <person name="Binder M."/>
            <person name="Bloem J."/>
            <person name="Labutti K."/>
            <person name="Salamov A."/>
            <person name="Andreopoulos B."/>
            <person name="Baker S."/>
            <person name="Barry K."/>
            <person name="Bills G."/>
            <person name="Bluhm B."/>
            <person name="Cannon C."/>
            <person name="Castanera R."/>
            <person name="Culley D."/>
            <person name="Daum C."/>
            <person name="Ezra D."/>
            <person name="Gonzalez J."/>
            <person name="Henrissat B."/>
            <person name="Kuo A."/>
            <person name="Liang C."/>
            <person name="Lipzen A."/>
            <person name="Lutzoni F."/>
            <person name="Magnuson J."/>
            <person name="Mondo S."/>
            <person name="Nolan M."/>
            <person name="Ohm R."/>
            <person name="Pangilinan J."/>
            <person name="Park H.-J."/>
            <person name="Ramirez L."/>
            <person name="Alfaro M."/>
            <person name="Sun H."/>
            <person name="Tritt A."/>
            <person name="Yoshinaga Y."/>
            <person name="Zwiers L.-H."/>
            <person name="Turgeon B."/>
            <person name="Goodwin S."/>
            <person name="Spatafora J."/>
            <person name="Crous P."/>
            <person name="Grigoriev I."/>
        </authorList>
    </citation>
    <scope>NUCLEOTIDE SEQUENCE</scope>
    <source>
        <strain evidence="1">CBS 121739</strain>
    </source>
</reference>
<dbReference type="AlphaFoldDB" id="A0A6A6VTW6"/>
<organism evidence="1 2">
    <name type="scientific">Pseudovirgaria hyperparasitica</name>
    <dbReference type="NCBI Taxonomy" id="470096"/>
    <lineage>
        <taxon>Eukaryota</taxon>
        <taxon>Fungi</taxon>
        <taxon>Dikarya</taxon>
        <taxon>Ascomycota</taxon>
        <taxon>Pezizomycotina</taxon>
        <taxon>Dothideomycetes</taxon>
        <taxon>Dothideomycetes incertae sedis</taxon>
        <taxon>Acrospermales</taxon>
        <taxon>Acrospermaceae</taxon>
        <taxon>Pseudovirgaria</taxon>
    </lineage>
</organism>
<proteinExistence type="predicted"/>
<keyword evidence="2" id="KW-1185">Reference proteome</keyword>
<dbReference type="RefSeq" id="XP_033595625.1">
    <property type="nucleotide sequence ID" value="XM_033744909.1"/>
</dbReference>
<accession>A0A6A6VTW6</accession>